<dbReference type="Proteomes" id="UP000306888">
    <property type="component" value="Unassembled WGS sequence"/>
</dbReference>
<accession>A0A4S2DNA3</accession>
<gene>
    <name evidence="5" type="ORF">E5347_00120</name>
</gene>
<dbReference type="NCBIfam" id="NF038402">
    <property type="entry name" value="TroA_like"/>
    <property type="match status" value="1"/>
</dbReference>
<dbReference type="PANTHER" id="PTHR30535:SF34">
    <property type="entry name" value="MOLYBDATE-BINDING PROTEIN MOLA"/>
    <property type="match status" value="1"/>
</dbReference>
<reference evidence="5 6" key="1">
    <citation type="submission" date="2019-04" db="EMBL/GenBank/DDBJ databases">
        <title>Microbes associate with the intestines of laboratory mice.</title>
        <authorList>
            <person name="Navarre W."/>
            <person name="Wong E."/>
            <person name="Huang K."/>
            <person name="Tropini C."/>
            <person name="Ng K."/>
            <person name="Yu B."/>
        </authorList>
    </citation>
    <scope>NUCLEOTIDE SEQUENCE [LARGE SCALE GENOMIC DNA]</scope>
    <source>
        <strain evidence="5 6">NM50_B9-20</strain>
    </source>
</reference>
<dbReference type="AlphaFoldDB" id="A0A4S2DNA3"/>
<dbReference type="InterPro" id="IPR002491">
    <property type="entry name" value="ABC_transptr_periplasmic_BD"/>
</dbReference>
<dbReference type="PROSITE" id="PS51257">
    <property type="entry name" value="PROKAR_LIPOPROTEIN"/>
    <property type="match status" value="1"/>
</dbReference>
<name>A0A4S2DNA3_9CLOT</name>
<protein>
    <submittedName>
        <fullName evidence="5">ABC transporter substrate-binding protein</fullName>
    </submittedName>
</protein>
<evidence type="ECO:0000256" key="2">
    <source>
        <dbReference type="ARBA" id="ARBA00022729"/>
    </source>
</evidence>
<dbReference type="Gene3D" id="3.40.50.1980">
    <property type="entry name" value="Nitrogenase molybdenum iron protein domain"/>
    <property type="match status" value="2"/>
</dbReference>
<keyword evidence="6" id="KW-1185">Reference proteome</keyword>
<evidence type="ECO:0000259" key="4">
    <source>
        <dbReference type="PROSITE" id="PS50983"/>
    </source>
</evidence>
<comment type="similarity">
    <text evidence="1">Belongs to the bacterial solute-binding protein 8 family.</text>
</comment>
<evidence type="ECO:0000313" key="5">
    <source>
        <dbReference type="EMBL" id="TGY43252.1"/>
    </source>
</evidence>
<dbReference type="EMBL" id="SRYR01000001">
    <property type="protein sequence ID" value="TGY43252.1"/>
    <property type="molecule type" value="Genomic_DNA"/>
</dbReference>
<proteinExistence type="inferred from homology"/>
<dbReference type="Pfam" id="PF01497">
    <property type="entry name" value="Peripla_BP_2"/>
    <property type="match status" value="1"/>
</dbReference>
<dbReference type="PANTHER" id="PTHR30535">
    <property type="entry name" value="VITAMIN B12-BINDING PROTEIN"/>
    <property type="match status" value="1"/>
</dbReference>
<feature type="domain" description="Fe/B12 periplasmic-binding" evidence="4">
    <location>
        <begin position="47"/>
        <end position="303"/>
    </location>
</feature>
<comment type="caution">
    <text evidence="5">The sequence shown here is derived from an EMBL/GenBank/DDBJ whole genome shotgun (WGS) entry which is preliminary data.</text>
</comment>
<evidence type="ECO:0000313" key="6">
    <source>
        <dbReference type="Proteomes" id="UP000306888"/>
    </source>
</evidence>
<organism evidence="5 6">
    <name type="scientific">Clostridium sartagoforme</name>
    <dbReference type="NCBI Taxonomy" id="84031"/>
    <lineage>
        <taxon>Bacteria</taxon>
        <taxon>Bacillati</taxon>
        <taxon>Bacillota</taxon>
        <taxon>Clostridia</taxon>
        <taxon>Eubacteriales</taxon>
        <taxon>Clostridiaceae</taxon>
        <taxon>Clostridium</taxon>
    </lineage>
</organism>
<dbReference type="InterPro" id="IPR054828">
    <property type="entry name" value="Vit_B12_bind_prot"/>
</dbReference>
<evidence type="ECO:0000256" key="1">
    <source>
        <dbReference type="ARBA" id="ARBA00008814"/>
    </source>
</evidence>
<sequence length="305" mass="33344">MKKRSKILAVVLSMVFAIALFVGCTETTKTMTDREGNEFTLPNKIEKIISTAPSNTEVLVALGLSDKLVAIDKYSSDVEGINTEIPQIDFRNPDAETIIGLEPDIIIASGHNKVGDNDPFQLVKEAGIPVVYIPSSDSIDGIYGDIEFMAEITKTEKKGKEIVDNMKKDIEDIRAIGEKITDKKKVYFEIGSGPTLFSFGNGTFLNEMIQIIGAENIFANEDAWISPTPESVIDANPDVILTNVPDINGVTAVDDIKSRDGWDSVTAIKEGNVYGVDKNASARPSQYVVKALKEMAKAVYPNEYK</sequence>
<evidence type="ECO:0000256" key="3">
    <source>
        <dbReference type="SAM" id="SignalP"/>
    </source>
</evidence>
<keyword evidence="2 3" id="KW-0732">Signal</keyword>
<feature type="signal peptide" evidence="3">
    <location>
        <begin position="1"/>
        <end position="19"/>
    </location>
</feature>
<feature type="chain" id="PRO_5038443198" evidence="3">
    <location>
        <begin position="20"/>
        <end position="305"/>
    </location>
</feature>
<dbReference type="SUPFAM" id="SSF53807">
    <property type="entry name" value="Helical backbone' metal receptor"/>
    <property type="match status" value="1"/>
</dbReference>
<dbReference type="PROSITE" id="PS50983">
    <property type="entry name" value="FE_B12_PBP"/>
    <property type="match status" value="1"/>
</dbReference>
<dbReference type="OrthoDB" id="9816357at2"/>
<dbReference type="RefSeq" id="WP_136003331.1">
    <property type="nucleotide sequence ID" value="NZ_SRYR01000001.1"/>
</dbReference>
<dbReference type="InterPro" id="IPR050902">
    <property type="entry name" value="ABC_Transporter_SBP"/>
</dbReference>
<dbReference type="GO" id="GO:0071281">
    <property type="term" value="P:cellular response to iron ion"/>
    <property type="evidence" value="ECO:0007669"/>
    <property type="project" value="TreeGrafter"/>
</dbReference>
<dbReference type="CDD" id="cd01143">
    <property type="entry name" value="YvrC"/>
    <property type="match status" value="1"/>
</dbReference>